<organism evidence="1 2">
    <name type="scientific">Eretmocerus hayati</name>
    <dbReference type="NCBI Taxonomy" id="131215"/>
    <lineage>
        <taxon>Eukaryota</taxon>
        <taxon>Metazoa</taxon>
        <taxon>Ecdysozoa</taxon>
        <taxon>Arthropoda</taxon>
        <taxon>Hexapoda</taxon>
        <taxon>Insecta</taxon>
        <taxon>Pterygota</taxon>
        <taxon>Neoptera</taxon>
        <taxon>Endopterygota</taxon>
        <taxon>Hymenoptera</taxon>
        <taxon>Apocrita</taxon>
        <taxon>Proctotrupomorpha</taxon>
        <taxon>Chalcidoidea</taxon>
        <taxon>Aphelinidae</taxon>
        <taxon>Aphelininae</taxon>
        <taxon>Eretmocerus</taxon>
    </lineage>
</organism>
<comment type="caution">
    <text evidence="1">The sequence shown here is derived from an EMBL/GenBank/DDBJ whole genome shotgun (WGS) entry which is preliminary data.</text>
</comment>
<sequence length="217" mass="24213">MKLTNMSIHDTHMVITLPYTKTGIVRTFTINQPLSDYVRAYINLRPENIDHDYLFINFRDGKCTRQRIGINKIGAVPQKVADWLGLDNSYLYTGHSFRRTSATLLANAGASITELKRHGGWKSPAVAEGYVADSIGNKRKICDKITSSFIDAIPGCSSNNHVTKRSRVSNQNCNVVMSPDSHDDLNRSMRSINISSNGNADSGQYARPPFNIQISFM</sequence>
<name>A0ACC2NG86_9HYME</name>
<keyword evidence="2" id="KW-1185">Reference proteome</keyword>
<reference evidence="1" key="1">
    <citation type="submission" date="2023-04" db="EMBL/GenBank/DDBJ databases">
        <title>A chromosome-level genome assembly of the parasitoid wasp Eretmocerus hayati.</title>
        <authorList>
            <person name="Zhong Y."/>
            <person name="Liu S."/>
            <person name="Liu Y."/>
        </authorList>
    </citation>
    <scope>NUCLEOTIDE SEQUENCE</scope>
    <source>
        <strain evidence="1">ZJU_SS_LIU_2023</strain>
    </source>
</reference>
<accession>A0ACC2NG86</accession>
<proteinExistence type="predicted"/>
<gene>
    <name evidence="1" type="ORF">QAD02_000623</name>
</gene>
<dbReference type="EMBL" id="CM056743">
    <property type="protein sequence ID" value="KAJ8669364.1"/>
    <property type="molecule type" value="Genomic_DNA"/>
</dbReference>
<protein>
    <submittedName>
        <fullName evidence="1">Uncharacterized protein</fullName>
    </submittedName>
</protein>
<evidence type="ECO:0000313" key="2">
    <source>
        <dbReference type="Proteomes" id="UP001239111"/>
    </source>
</evidence>
<evidence type="ECO:0000313" key="1">
    <source>
        <dbReference type="EMBL" id="KAJ8669364.1"/>
    </source>
</evidence>
<dbReference type="Proteomes" id="UP001239111">
    <property type="component" value="Chromosome 3"/>
</dbReference>